<evidence type="ECO:0000256" key="1">
    <source>
        <dbReference type="ARBA" id="ARBA00022614"/>
    </source>
</evidence>
<organism evidence="3 4">
    <name type="scientific">Heterocephalus glaber</name>
    <name type="common">Naked mole rat</name>
    <dbReference type="NCBI Taxonomy" id="10181"/>
    <lineage>
        <taxon>Eukaryota</taxon>
        <taxon>Metazoa</taxon>
        <taxon>Chordata</taxon>
        <taxon>Craniata</taxon>
        <taxon>Vertebrata</taxon>
        <taxon>Euteleostomi</taxon>
        <taxon>Mammalia</taxon>
        <taxon>Eutheria</taxon>
        <taxon>Euarchontoglires</taxon>
        <taxon>Glires</taxon>
        <taxon>Rodentia</taxon>
        <taxon>Hystricomorpha</taxon>
        <taxon>Bathyergidae</taxon>
        <taxon>Heterocephalus</taxon>
    </lineage>
</organism>
<dbReference type="InParanoid" id="G5BIN2"/>
<dbReference type="PANTHER" id="PTHR14224">
    <property type="entry name" value="SIMILAR TO PREFERENTIALLY EXPRESSED ANTIGEN IN MELANOMA-LIKE 3"/>
    <property type="match status" value="1"/>
</dbReference>
<dbReference type="eggNOG" id="ENOG502QWSJ">
    <property type="taxonomic scope" value="Eukaryota"/>
</dbReference>
<dbReference type="PANTHER" id="PTHR14224:SF19">
    <property type="entry name" value="PRAME FAMILY MEMBER 11-RELATED"/>
    <property type="match status" value="1"/>
</dbReference>
<name>G5BIN2_HETGA</name>
<sequence>MSTQPPLTLLKLATQSLLKDKDLAMGAVELLPGELFPPVFMEAFSRGHTEALKAMVLSWPPYLPLGALMNRRDPQTSDTEVEVMEVEKRMLQAVLDGIDVLLSQKMCSRRLKLQVLDMQDKHSNFWRVWAGNKLEACSSSEAMKTRNTEKSGPRAAEKQPLTVIVDLELSHECLYLFQSYLLKWVQQRKGLVQLDCPKLCIKAADIQSIIEIIEILNLDSVQVAKLADRWTLSTLALLTPYLIEMKNLQTLIISDISVPEFLSSTELEQLLTQITSQYCKRHHLEKVCIDSLPLVTQCLLRMYRDQTVDDYLKTRKKQLLKVMADPTTSGNLNEFQTCLFEWAEQERHLVHLCCRKMEIYEMLFDTFTMA</sequence>
<evidence type="ECO:0000313" key="4">
    <source>
        <dbReference type="Proteomes" id="UP000006813"/>
    </source>
</evidence>
<dbReference type="EMBL" id="JH170451">
    <property type="protein sequence ID" value="EHB09143.1"/>
    <property type="molecule type" value="Genomic_DNA"/>
</dbReference>
<dbReference type="STRING" id="10181.G5BIN2"/>
<keyword evidence="2" id="KW-0677">Repeat</keyword>
<protein>
    <submittedName>
        <fullName evidence="3">PRAME family member 20/21</fullName>
    </submittedName>
</protein>
<dbReference type="InterPro" id="IPR050694">
    <property type="entry name" value="LRRC14/PRAME"/>
</dbReference>
<reference evidence="3 4" key="1">
    <citation type="journal article" date="2011" name="Nature">
        <title>Genome sequencing reveals insights into physiology and longevity of the naked mole rat.</title>
        <authorList>
            <person name="Kim E.B."/>
            <person name="Fang X."/>
            <person name="Fushan A.A."/>
            <person name="Huang Z."/>
            <person name="Lobanov A.V."/>
            <person name="Han L."/>
            <person name="Marino S.M."/>
            <person name="Sun X."/>
            <person name="Turanov A.A."/>
            <person name="Yang P."/>
            <person name="Yim S.H."/>
            <person name="Zhao X."/>
            <person name="Kasaikina M.V."/>
            <person name="Stoletzki N."/>
            <person name="Peng C."/>
            <person name="Polak P."/>
            <person name="Xiong Z."/>
            <person name="Kiezun A."/>
            <person name="Zhu Y."/>
            <person name="Chen Y."/>
            <person name="Kryukov G.V."/>
            <person name="Zhang Q."/>
            <person name="Peshkin L."/>
            <person name="Yang L."/>
            <person name="Bronson R.T."/>
            <person name="Buffenstein R."/>
            <person name="Wang B."/>
            <person name="Han C."/>
            <person name="Li Q."/>
            <person name="Chen L."/>
            <person name="Zhao W."/>
            <person name="Sunyaev S.R."/>
            <person name="Park T.J."/>
            <person name="Zhang G."/>
            <person name="Wang J."/>
            <person name="Gladyshev V.N."/>
        </authorList>
    </citation>
    <scope>NUCLEOTIDE SEQUENCE [LARGE SCALE GENOMIC DNA]</scope>
</reference>
<keyword evidence="1" id="KW-0433">Leucine-rich repeat</keyword>
<evidence type="ECO:0000256" key="2">
    <source>
        <dbReference type="ARBA" id="ARBA00022737"/>
    </source>
</evidence>
<dbReference type="GO" id="GO:0005737">
    <property type="term" value="C:cytoplasm"/>
    <property type="evidence" value="ECO:0007669"/>
    <property type="project" value="TreeGrafter"/>
</dbReference>
<proteinExistence type="predicted"/>
<accession>G5BIN2</accession>
<dbReference type="AlphaFoldDB" id="G5BIN2"/>
<dbReference type="Proteomes" id="UP000006813">
    <property type="component" value="Unassembled WGS sequence"/>
</dbReference>
<gene>
    <name evidence="3" type="ORF">GW7_14023</name>
</gene>
<evidence type="ECO:0000313" key="3">
    <source>
        <dbReference type="EMBL" id="EHB09143.1"/>
    </source>
</evidence>